<proteinExistence type="predicted"/>
<dbReference type="KEGG" id="msj:MSSAC_2156"/>
<dbReference type="PATRIC" id="fig|1434118.4.peg.2762"/>
<accession>A0A0E3LD68</accession>
<dbReference type="HOGENOM" id="CLU_037990_5_3_2"/>
<organism evidence="2 3">
    <name type="scientific">Methanosarcina siciliae C2J</name>
    <dbReference type="NCBI Taxonomy" id="1434118"/>
    <lineage>
        <taxon>Archaea</taxon>
        <taxon>Methanobacteriati</taxon>
        <taxon>Methanobacteriota</taxon>
        <taxon>Stenosarchaea group</taxon>
        <taxon>Methanomicrobia</taxon>
        <taxon>Methanosarcinales</taxon>
        <taxon>Methanosarcinaceae</taxon>
        <taxon>Methanosarcina</taxon>
    </lineage>
</organism>
<dbReference type="Proteomes" id="UP000033123">
    <property type="component" value="Chromosome"/>
</dbReference>
<dbReference type="SUPFAM" id="SSF53335">
    <property type="entry name" value="S-adenosyl-L-methionine-dependent methyltransferases"/>
    <property type="match status" value="1"/>
</dbReference>
<dbReference type="InterPro" id="IPR025714">
    <property type="entry name" value="Methyltranfer_dom"/>
</dbReference>
<dbReference type="AlphaFoldDB" id="A0A0E3LD68"/>
<dbReference type="Pfam" id="PF13847">
    <property type="entry name" value="Methyltransf_31"/>
    <property type="match status" value="1"/>
</dbReference>
<dbReference type="GeneID" id="24871769"/>
<sequence>MSEVNFNSRAFTYAKNSLVQKSASEVLLNLLSIQPGEDVLDLCCGPGHITKKIAQITGGNVMGIDISQGMIEQAISSGQEFTNLTYSVMDAEDFELPVNFDVIVCNSAFQWFQKPEKAITRCFNALKQEGRIGIQAPATRMYCPNFVAAIEKIRNHPGIREIFKSFKNPWFFLESEEEYEQLFRSCGFDIIHSEIRKESNLFSPEEAYKIYQSGAENGYLNQAFYTETLAEDYISSFRKVVKETFEEQTDDSGMIDLKFKRIYLIAKKQ</sequence>
<reference evidence="2 3" key="1">
    <citation type="submission" date="2014-07" db="EMBL/GenBank/DDBJ databases">
        <title>Methanogenic archaea and the global carbon cycle.</title>
        <authorList>
            <person name="Henriksen J.R."/>
            <person name="Luke J."/>
            <person name="Reinhart S."/>
            <person name="Benedict M.N."/>
            <person name="Youngblut N.D."/>
            <person name="Metcalf M.E."/>
            <person name="Whitaker R.J."/>
            <person name="Metcalf W.W."/>
        </authorList>
    </citation>
    <scope>NUCLEOTIDE SEQUENCE [LARGE SCALE GENOMIC DNA]</scope>
    <source>
        <strain evidence="2 3">C2J</strain>
    </source>
</reference>
<dbReference type="GO" id="GO:0032259">
    <property type="term" value="P:methylation"/>
    <property type="evidence" value="ECO:0007669"/>
    <property type="project" value="UniProtKB-KW"/>
</dbReference>
<gene>
    <name evidence="2" type="ORF">MSSAC_2156</name>
</gene>
<dbReference type="CDD" id="cd02440">
    <property type="entry name" value="AdoMet_MTases"/>
    <property type="match status" value="1"/>
</dbReference>
<name>A0A0E3LD68_9EURY</name>
<evidence type="ECO:0000313" key="3">
    <source>
        <dbReference type="Proteomes" id="UP000033123"/>
    </source>
</evidence>
<dbReference type="EMBL" id="CP009508">
    <property type="protein sequence ID" value="AKB36746.1"/>
    <property type="molecule type" value="Genomic_DNA"/>
</dbReference>
<evidence type="ECO:0000259" key="1">
    <source>
        <dbReference type="Pfam" id="PF13847"/>
    </source>
</evidence>
<dbReference type="RefSeq" id="WP_048182595.1">
    <property type="nucleotide sequence ID" value="NZ_CP009508.1"/>
</dbReference>
<dbReference type="GO" id="GO:0008168">
    <property type="term" value="F:methyltransferase activity"/>
    <property type="evidence" value="ECO:0007669"/>
    <property type="project" value="UniProtKB-KW"/>
</dbReference>
<feature type="domain" description="Methyltransferase" evidence="1">
    <location>
        <begin position="34"/>
        <end position="139"/>
    </location>
</feature>
<protein>
    <submittedName>
        <fullName evidence="2">Biotin synthesis protein BioC</fullName>
    </submittedName>
</protein>
<dbReference type="Gene3D" id="3.40.50.150">
    <property type="entry name" value="Vaccinia Virus protein VP39"/>
    <property type="match status" value="1"/>
</dbReference>
<evidence type="ECO:0000313" key="2">
    <source>
        <dbReference type="EMBL" id="AKB36746.1"/>
    </source>
</evidence>
<dbReference type="InterPro" id="IPR029063">
    <property type="entry name" value="SAM-dependent_MTases_sf"/>
</dbReference>
<dbReference type="PANTHER" id="PTHR43861">
    <property type="entry name" value="TRANS-ACONITATE 2-METHYLTRANSFERASE-RELATED"/>
    <property type="match status" value="1"/>
</dbReference>
<dbReference type="PANTHER" id="PTHR43861:SF1">
    <property type="entry name" value="TRANS-ACONITATE 2-METHYLTRANSFERASE"/>
    <property type="match status" value="1"/>
</dbReference>
<dbReference type="STRING" id="1434118.MSSAC_2156"/>